<organism evidence="2">
    <name type="scientific">uncultured Craurococcus sp</name>
    <dbReference type="NCBI Taxonomy" id="1135998"/>
    <lineage>
        <taxon>Bacteria</taxon>
        <taxon>Pseudomonadati</taxon>
        <taxon>Pseudomonadota</taxon>
        <taxon>Alphaproteobacteria</taxon>
        <taxon>Acetobacterales</taxon>
        <taxon>Acetobacteraceae</taxon>
        <taxon>Craurococcus</taxon>
        <taxon>environmental samples</taxon>
    </lineage>
</organism>
<feature type="compositionally biased region" description="Basic and acidic residues" evidence="1">
    <location>
        <begin position="86"/>
        <end position="96"/>
    </location>
</feature>
<sequence>AISPRVLPDAAWHGGRLRLAGREPAAAAGDVALRLPHRTGGPAARHRFQRPAPHRRFPRGRHGGDRAAADRHGACGGAHHRRDRTLRREGDARQEPVPRPFGRGAGDHLPPRLRARHGREGRAVPVPAGYDGAHGGRGGRRVQLPRHPGLCLRHAHRARWQGDGVPREAGQRRAAGRHHHRLRAAVL</sequence>
<feature type="compositionally biased region" description="Basic and acidic residues" evidence="1">
    <location>
        <begin position="62"/>
        <end position="73"/>
    </location>
</feature>
<feature type="region of interest" description="Disordered" evidence="1">
    <location>
        <begin position="37"/>
        <end position="143"/>
    </location>
</feature>
<reference evidence="2" key="1">
    <citation type="submission" date="2020-02" db="EMBL/GenBank/DDBJ databases">
        <authorList>
            <person name="Meier V. D."/>
        </authorList>
    </citation>
    <scope>NUCLEOTIDE SEQUENCE</scope>
    <source>
        <strain evidence="2">AVDCRST_MAG27</strain>
    </source>
</reference>
<gene>
    <name evidence="2" type="ORF">AVDCRST_MAG27-2979</name>
</gene>
<evidence type="ECO:0000256" key="1">
    <source>
        <dbReference type="SAM" id="MobiDB-lite"/>
    </source>
</evidence>
<evidence type="ECO:0000313" key="2">
    <source>
        <dbReference type="EMBL" id="CAA9268884.1"/>
    </source>
</evidence>
<feature type="non-terminal residue" evidence="2">
    <location>
        <position position="187"/>
    </location>
</feature>
<dbReference type="AlphaFoldDB" id="A0A6J4J7D7"/>
<proteinExistence type="predicted"/>
<feature type="non-terminal residue" evidence="2">
    <location>
        <position position="1"/>
    </location>
</feature>
<protein>
    <submittedName>
        <fullName evidence="2">Uncharacterized protein</fullName>
    </submittedName>
</protein>
<feature type="compositionally biased region" description="Basic residues" evidence="1">
    <location>
        <begin position="44"/>
        <end position="61"/>
    </location>
</feature>
<accession>A0A6J4J7D7</accession>
<dbReference type="EMBL" id="CADCTD010000139">
    <property type="protein sequence ID" value="CAA9268884.1"/>
    <property type="molecule type" value="Genomic_DNA"/>
</dbReference>
<name>A0A6J4J7D7_9PROT</name>